<dbReference type="Gene3D" id="3.40.50.300">
    <property type="entry name" value="P-loop containing nucleotide triphosphate hydrolases"/>
    <property type="match status" value="1"/>
</dbReference>
<dbReference type="PROSITE" id="PS51720">
    <property type="entry name" value="G_AIG1"/>
    <property type="match status" value="1"/>
</dbReference>
<reference evidence="6" key="3">
    <citation type="submission" date="2025-09" db="UniProtKB">
        <authorList>
            <consortium name="Ensembl"/>
        </authorList>
    </citation>
    <scope>IDENTIFICATION</scope>
</reference>
<dbReference type="InterPro" id="IPR027417">
    <property type="entry name" value="P-loop_NTPase"/>
</dbReference>
<dbReference type="InterPro" id="IPR006703">
    <property type="entry name" value="G_AIG1"/>
</dbReference>
<keyword evidence="3" id="KW-0342">GTP-binding</keyword>
<evidence type="ECO:0000313" key="7">
    <source>
        <dbReference type="Proteomes" id="UP001501920"/>
    </source>
</evidence>
<dbReference type="GeneTree" id="ENSGT01150000286992"/>
<dbReference type="PANTHER" id="PTHR10903">
    <property type="entry name" value="GTPASE, IMAP FAMILY MEMBER-RELATED"/>
    <property type="match status" value="1"/>
</dbReference>
<evidence type="ECO:0000256" key="3">
    <source>
        <dbReference type="ARBA" id="ARBA00023134"/>
    </source>
</evidence>
<protein>
    <recommendedName>
        <fullName evidence="5">AIG1-type G domain-containing protein</fullName>
    </recommendedName>
</protein>
<organism evidence="6 7">
    <name type="scientific">Pygocentrus nattereri</name>
    <name type="common">Red-bellied piranha</name>
    <dbReference type="NCBI Taxonomy" id="42514"/>
    <lineage>
        <taxon>Eukaryota</taxon>
        <taxon>Metazoa</taxon>
        <taxon>Chordata</taxon>
        <taxon>Craniata</taxon>
        <taxon>Vertebrata</taxon>
        <taxon>Euteleostomi</taxon>
        <taxon>Actinopterygii</taxon>
        <taxon>Neopterygii</taxon>
        <taxon>Teleostei</taxon>
        <taxon>Ostariophysi</taxon>
        <taxon>Characiformes</taxon>
        <taxon>Characoidei</taxon>
        <taxon>Pygocentrus</taxon>
    </lineage>
</organism>
<comment type="similarity">
    <text evidence="1">Belongs to the TRAFAC class TrmE-Era-EngA-EngB-Septin-like GTPase superfamily. AIG1/Toc34/Toc159-like paraseptin GTPase family. IAN subfamily.</text>
</comment>
<sequence length="359" mass="39473">MCWVGGILPDAGSPFPASGGVNVCGAGEADSSNPLCSLHHPLQCFPICSRAASMPHVDAGAHNALHHTSVEGGEDCPPESSSSQPPEEVEPLMCLPDQSGSVVAPGPSELNIVLLGRSGDGKSSTKNTILGEKSAQVWSSATSLVNQVKAQNLQGKTLRIVETPGLFDTSRTKEEFQQEVEKCITHCVPGLHAFIIILKVGRYTAQEARILDEIKELFGEDVLKYAVVLFTNGDQLEDGQTIEEFVQQGVALQELVDKCRGRVHVIDNKYWKQQQDGYRSNRVQVEKLLKTLEEMVKESRGQYYSKEMLQAVKKMRRSLKLIRLFENVTHVVKKYTQGKGWAAVMLASVLLVGVYFRHT</sequence>
<dbReference type="PANTHER" id="PTHR10903:SF62">
    <property type="entry name" value="GTPASE IMAP FAMILY MEMBER 4-LIKE-RELATED"/>
    <property type="match status" value="1"/>
</dbReference>
<dbReference type="GO" id="GO:0005525">
    <property type="term" value="F:GTP binding"/>
    <property type="evidence" value="ECO:0007669"/>
    <property type="project" value="UniProtKB-KW"/>
</dbReference>
<dbReference type="Ensembl" id="ENSPNAT00000064161.1">
    <property type="protein sequence ID" value="ENSPNAP00000058179.1"/>
    <property type="gene ID" value="ENSPNAG00000036118.1"/>
</dbReference>
<evidence type="ECO:0000256" key="1">
    <source>
        <dbReference type="ARBA" id="ARBA00008535"/>
    </source>
</evidence>
<dbReference type="Proteomes" id="UP001501920">
    <property type="component" value="Chromosome 2"/>
</dbReference>
<proteinExistence type="inferred from homology"/>
<evidence type="ECO:0000256" key="4">
    <source>
        <dbReference type="SAM" id="MobiDB-lite"/>
    </source>
</evidence>
<evidence type="ECO:0000256" key="2">
    <source>
        <dbReference type="ARBA" id="ARBA00022741"/>
    </source>
</evidence>
<evidence type="ECO:0000313" key="6">
    <source>
        <dbReference type="Ensembl" id="ENSPNAP00000058179.1"/>
    </source>
</evidence>
<dbReference type="AlphaFoldDB" id="A0AAR2K6Q7"/>
<name>A0AAR2K6Q7_PYGNA</name>
<dbReference type="Pfam" id="PF04548">
    <property type="entry name" value="AIG1"/>
    <property type="match status" value="1"/>
</dbReference>
<feature type="region of interest" description="Disordered" evidence="4">
    <location>
        <begin position="68"/>
        <end position="91"/>
    </location>
</feature>
<reference evidence="6 7" key="1">
    <citation type="submission" date="2020-10" db="EMBL/GenBank/DDBJ databases">
        <title>Pygocentrus nattereri (red-bellied piranha) genome, fPygNat1, primary haplotype.</title>
        <authorList>
            <person name="Myers G."/>
            <person name="Meyer A."/>
            <person name="Karagic N."/>
            <person name="Pippel M."/>
            <person name="Winkler S."/>
            <person name="Tracey A."/>
            <person name="Wood J."/>
            <person name="Formenti G."/>
            <person name="Howe K."/>
            <person name="Fedrigo O."/>
            <person name="Jarvis E.D."/>
        </authorList>
    </citation>
    <scope>NUCLEOTIDE SEQUENCE [LARGE SCALE GENOMIC DNA]</scope>
</reference>
<keyword evidence="7" id="KW-1185">Reference proteome</keyword>
<accession>A0AAR2K6Q7</accession>
<feature type="domain" description="AIG1-type G" evidence="5">
    <location>
        <begin position="107"/>
        <end position="313"/>
    </location>
</feature>
<keyword evidence="2" id="KW-0547">Nucleotide-binding</keyword>
<dbReference type="FunFam" id="3.40.50.300:FF:000366">
    <property type="entry name" value="GTPase, IMAP family member 2"/>
    <property type="match status" value="1"/>
</dbReference>
<reference evidence="6" key="2">
    <citation type="submission" date="2025-08" db="UniProtKB">
        <authorList>
            <consortium name="Ensembl"/>
        </authorList>
    </citation>
    <scope>IDENTIFICATION</scope>
</reference>
<evidence type="ECO:0000259" key="5">
    <source>
        <dbReference type="PROSITE" id="PS51720"/>
    </source>
</evidence>
<dbReference type="SUPFAM" id="SSF52540">
    <property type="entry name" value="P-loop containing nucleoside triphosphate hydrolases"/>
    <property type="match status" value="1"/>
</dbReference>
<dbReference type="InterPro" id="IPR045058">
    <property type="entry name" value="GIMA/IAN/Toc"/>
</dbReference>